<sequence length="104" mass="12039">MKKIVLLVFFSMLGSYLHAQQRPAVKKDWIEAKGEKRKMVTVPRQKLISTAVKEEYLIVVDNRIFESDAAAFARVPKDSLQLVNTIRDSLSTSNIKMIRIYKRK</sequence>
<evidence type="ECO:0000313" key="3">
    <source>
        <dbReference type="Proteomes" id="UP000651668"/>
    </source>
</evidence>
<proteinExistence type="predicted"/>
<organism evidence="2 3">
    <name type="scientific">Pedobacter quisquiliarum</name>
    <dbReference type="NCBI Taxonomy" id="1834438"/>
    <lineage>
        <taxon>Bacteria</taxon>
        <taxon>Pseudomonadati</taxon>
        <taxon>Bacteroidota</taxon>
        <taxon>Sphingobacteriia</taxon>
        <taxon>Sphingobacteriales</taxon>
        <taxon>Sphingobacteriaceae</taxon>
        <taxon>Pedobacter</taxon>
    </lineage>
</organism>
<dbReference type="Proteomes" id="UP000651668">
    <property type="component" value="Unassembled WGS sequence"/>
</dbReference>
<feature type="signal peptide" evidence="1">
    <location>
        <begin position="1"/>
        <end position="19"/>
    </location>
</feature>
<feature type="chain" id="PRO_5037344762" evidence="1">
    <location>
        <begin position="20"/>
        <end position="104"/>
    </location>
</feature>
<reference evidence="2" key="2">
    <citation type="submission" date="2020-09" db="EMBL/GenBank/DDBJ databases">
        <authorList>
            <person name="Sun Q."/>
            <person name="Zhou Y."/>
        </authorList>
    </citation>
    <scope>NUCLEOTIDE SEQUENCE</scope>
    <source>
        <strain evidence="2">CGMCC 1.15343</strain>
    </source>
</reference>
<gene>
    <name evidence="2" type="ORF">GCM10011387_07540</name>
</gene>
<accession>A0A916U150</accession>
<dbReference type="AlphaFoldDB" id="A0A916U150"/>
<evidence type="ECO:0000313" key="2">
    <source>
        <dbReference type="EMBL" id="GGC56472.1"/>
    </source>
</evidence>
<dbReference type="RefSeq" id="WP_188625504.1">
    <property type="nucleotide sequence ID" value="NZ_BMIL01000002.1"/>
</dbReference>
<name>A0A916U150_9SPHI</name>
<protein>
    <submittedName>
        <fullName evidence="2">Uncharacterized protein</fullName>
    </submittedName>
</protein>
<keyword evidence="3" id="KW-1185">Reference proteome</keyword>
<dbReference type="EMBL" id="BMIL01000002">
    <property type="protein sequence ID" value="GGC56472.1"/>
    <property type="molecule type" value="Genomic_DNA"/>
</dbReference>
<evidence type="ECO:0000256" key="1">
    <source>
        <dbReference type="SAM" id="SignalP"/>
    </source>
</evidence>
<keyword evidence="1" id="KW-0732">Signal</keyword>
<comment type="caution">
    <text evidence="2">The sequence shown here is derived from an EMBL/GenBank/DDBJ whole genome shotgun (WGS) entry which is preliminary data.</text>
</comment>
<reference evidence="2" key="1">
    <citation type="journal article" date="2014" name="Int. J. Syst. Evol. Microbiol.">
        <title>Complete genome sequence of Corynebacterium casei LMG S-19264T (=DSM 44701T), isolated from a smear-ripened cheese.</title>
        <authorList>
            <consortium name="US DOE Joint Genome Institute (JGI-PGF)"/>
            <person name="Walter F."/>
            <person name="Albersmeier A."/>
            <person name="Kalinowski J."/>
            <person name="Ruckert C."/>
        </authorList>
    </citation>
    <scope>NUCLEOTIDE SEQUENCE</scope>
    <source>
        <strain evidence="2">CGMCC 1.15343</strain>
    </source>
</reference>